<evidence type="ECO:0000256" key="3">
    <source>
        <dbReference type="ARBA" id="ARBA00015002"/>
    </source>
</evidence>
<evidence type="ECO:0000313" key="9">
    <source>
        <dbReference type="Proteomes" id="UP000677054"/>
    </source>
</evidence>
<comment type="subcellular location">
    <subcellularLocation>
        <location evidence="6">Cytoplasm</location>
        <location evidence="6">Cytoskeleton</location>
    </subcellularLocation>
</comment>
<keyword evidence="4 6" id="KW-0143">Chaperone</keyword>
<dbReference type="InterPro" id="IPR004226">
    <property type="entry name" value="TBCA"/>
</dbReference>
<dbReference type="InterPro" id="IPR036126">
    <property type="entry name" value="TBCA_sf"/>
</dbReference>
<sequence>MPETGDPRLRAIRIKTGVAKRIAKERDSYVKEAEQHKAKLEKMKEEGKEDRDISHQEAMLQETLQVVPDCHKRLIDAYNDLKRIVESETDLSESEEYQAARDILNEIAPVVA</sequence>
<organism evidence="8">
    <name type="scientific">Darwinula stevensoni</name>
    <dbReference type="NCBI Taxonomy" id="69355"/>
    <lineage>
        <taxon>Eukaryota</taxon>
        <taxon>Metazoa</taxon>
        <taxon>Ecdysozoa</taxon>
        <taxon>Arthropoda</taxon>
        <taxon>Crustacea</taxon>
        <taxon>Oligostraca</taxon>
        <taxon>Ostracoda</taxon>
        <taxon>Podocopa</taxon>
        <taxon>Podocopida</taxon>
        <taxon>Darwinulocopina</taxon>
        <taxon>Darwinuloidea</taxon>
        <taxon>Darwinulidae</taxon>
        <taxon>Darwinula</taxon>
    </lineage>
</organism>
<comment type="function">
    <text evidence="1">Tubulin-folding protein; involved in the early step of the tubulin folding pathway.</text>
</comment>
<dbReference type="GO" id="GO:0005829">
    <property type="term" value="C:cytosol"/>
    <property type="evidence" value="ECO:0007669"/>
    <property type="project" value="TreeGrafter"/>
</dbReference>
<dbReference type="Pfam" id="PF02970">
    <property type="entry name" value="TBCA"/>
    <property type="match status" value="1"/>
</dbReference>
<keyword evidence="6" id="KW-0963">Cytoplasm</keyword>
<reference evidence="8" key="1">
    <citation type="submission" date="2020-11" db="EMBL/GenBank/DDBJ databases">
        <authorList>
            <person name="Tran Van P."/>
        </authorList>
    </citation>
    <scope>NUCLEOTIDE SEQUENCE</scope>
</reference>
<proteinExistence type="inferred from homology"/>
<dbReference type="PANTHER" id="PTHR21500">
    <property type="entry name" value="TUBULIN-SPECIFIC CHAPERONE A"/>
    <property type="match status" value="1"/>
</dbReference>
<comment type="subunit">
    <text evidence="5 6">Supercomplex made of cofactors A to E. Cofactors A and D function by capturing and stabilizing tubulin in a quasi-native conformation. Cofactor E binds to the cofactor D-tubulin complex; interaction with cofactor C then causes the release of tubulin polypeptides that are committed to the native state.</text>
</comment>
<protein>
    <recommendedName>
        <fullName evidence="3 6">Tubulin-specific chaperone A</fullName>
    </recommendedName>
</protein>
<evidence type="ECO:0000256" key="4">
    <source>
        <dbReference type="ARBA" id="ARBA00023186"/>
    </source>
</evidence>
<comment type="similarity">
    <text evidence="2 6">Belongs to the TBCA family.</text>
</comment>
<keyword evidence="6" id="KW-0206">Cytoskeleton</keyword>
<feature type="region of interest" description="Disordered" evidence="7">
    <location>
        <begin position="33"/>
        <end position="53"/>
    </location>
</feature>
<evidence type="ECO:0000256" key="6">
    <source>
        <dbReference type="RuleBase" id="RU364030"/>
    </source>
</evidence>
<dbReference type="PANTHER" id="PTHR21500:SF0">
    <property type="entry name" value="TUBULIN-SPECIFIC CHAPERONE A"/>
    <property type="match status" value="1"/>
</dbReference>
<evidence type="ECO:0000256" key="1">
    <source>
        <dbReference type="ARBA" id="ARBA00003046"/>
    </source>
</evidence>
<evidence type="ECO:0000256" key="5">
    <source>
        <dbReference type="ARBA" id="ARBA00026055"/>
    </source>
</evidence>
<dbReference type="Gene3D" id="1.20.58.90">
    <property type="match status" value="1"/>
</dbReference>
<dbReference type="EMBL" id="CAJPEV010000781">
    <property type="protein sequence ID" value="CAG0888490.1"/>
    <property type="molecule type" value="Genomic_DNA"/>
</dbReference>
<dbReference type="GO" id="GO:0048487">
    <property type="term" value="F:beta-tubulin binding"/>
    <property type="evidence" value="ECO:0007669"/>
    <property type="project" value="InterPro"/>
</dbReference>
<keyword evidence="9" id="KW-1185">Reference proteome</keyword>
<dbReference type="SUPFAM" id="SSF46988">
    <property type="entry name" value="Tubulin chaperone cofactor A"/>
    <property type="match status" value="1"/>
</dbReference>
<accession>A0A7R8X6V9</accession>
<dbReference type="GO" id="GO:0007021">
    <property type="term" value="P:tubulin complex assembly"/>
    <property type="evidence" value="ECO:0007669"/>
    <property type="project" value="UniProtKB-UniRule"/>
</dbReference>
<gene>
    <name evidence="8" type="ORF">DSTB1V02_LOCUS4984</name>
</gene>
<dbReference type="OrthoDB" id="296187at2759"/>
<dbReference type="AlphaFoldDB" id="A0A7R8X6V9"/>
<name>A0A7R8X6V9_9CRUS</name>
<dbReference type="Proteomes" id="UP000677054">
    <property type="component" value="Unassembled WGS sequence"/>
</dbReference>
<evidence type="ECO:0000256" key="7">
    <source>
        <dbReference type="SAM" id="MobiDB-lite"/>
    </source>
</evidence>
<evidence type="ECO:0000256" key="2">
    <source>
        <dbReference type="ARBA" id="ARBA00006806"/>
    </source>
</evidence>
<dbReference type="GO" id="GO:0005874">
    <property type="term" value="C:microtubule"/>
    <property type="evidence" value="ECO:0007669"/>
    <property type="project" value="UniProtKB-KW"/>
</dbReference>
<dbReference type="EMBL" id="LR900298">
    <property type="protein sequence ID" value="CAD7245108.1"/>
    <property type="molecule type" value="Genomic_DNA"/>
</dbReference>
<keyword evidence="6" id="KW-0493">Microtubule</keyword>
<evidence type="ECO:0000313" key="8">
    <source>
        <dbReference type="EMBL" id="CAD7245108.1"/>
    </source>
</evidence>
<dbReference type="GO" id="GO:0007023">
    <property type="term" value="P:post-chaperonin tubulin folding pathway"/>
    <property type="evidence" value="ECO:0007669"/>
    <property type="project" value="UniProtKB-UniRule"/>
</dbReference>